<reference evidence="2 5" key="2">
    <citation type="submission" date="2020-08" db="EMBL/GenBank/DDBJ databases">
        <title>Genomic Encyclopedia of Type Strains, Phase IV (KMG-IV): sequencing the most valuable type-strain genomes for metagenomic binning, comparative biology and taxonomic classification.</title>
        <authorList>
            <person name="Goeker M."/>
        </authorList>
    </citation>
    <scope>NUCLEOTIDE SEQUENCE [LARGE SCALE GENOMIC DNA]</scope>
    <source>
        <strain evidence="2 5">DSM 11525</strain>
    </source>
</reference>
<keyword evidence="1" id="KW-1133">Transmembrane helix</keyword>
<dbReference type="Proteomes" id="UP000563601">
    <property type="component" value="Unassembled WGS sequence"/>
</dbReference>
<evidence type="ECO:0000256" key="1">
    <source>
        <dbReference type="SAM" id="Phobius"/>
    </source>
</evidence>
<dbReference type="InterPro" id="IPR012902">
    <property type="entry name" value="N_methyl_site"/>
</dbReference>
<dbReference type="PROSITE" id="PS00409">
    <property type="entry name" value="PROKAR_NTER_METHYL"/>
    <property type="match status" value="1"/>
</dbReference>
<dbReference type="GO" id="GO:0043683">
    <property type="term" value="P:type IV pilus assembly"/>
    <property type="evidence" value="ECO:0007669"/>
    <property type="project" value="InterPro"/>
</dbReference>
<keyword evidence="1" id="KW-0812">Transmembrane</keyword>
<protein>
    <submittedName>
        <fullName evidence="3">Prepilin-type N-terminal cleavage/methylation domain-containing protein</fullName>
    </submittedName>
    <submittedName>
        <fullName evidence="2">Type IV pilus assembly protein PilE</fullName>
    </submittedName>
</protein>
<evidence type="ECO:0000313" key="3">
    <source>
        <dbReference type="EMBL" id="QHQ38266.1"/>
    </source>
</evidence>
<name>A0A6P1T9J9_9GAMM</name>
<evidence type="ECO:0000313" key="5">
    <source>
        <dbReference type="Proteomes" id="UP000563601"/>
    </source>
</evidence>
<dbReference type="Proteomes" id="UP000464675">
    <property type="component" value="Chromosome"/>
</dbReference>
<dbReference type="Pfam" id="PF16732">
    <property type="entry name" value="ComP_DUS"/>
    <property type="match status" value="1"/>
</dbReference>
<dbReference type="EMBL" id="CP047491">
    <property type="protein sequence ID" value="QHQ38266.1"/>
    <property type="molecule type" value="Genomic_DNA"/>
</dbReference>
<dbReference type="PANTHER" id="PTHR30093:SF47">
    <property type="entry name" value="TYPE IV PILUS NON-CORE MINOR PILIN PILE"/>
    <property type="match status" value="1"/>
</dbReference>
<feature type="transmembrane region" description="Helical" evidence="1">
    <location>
        <begin position="6"/>
        <end position="27"/>
    </location>
</feature>
<dbReference type="NCBIfam" id="TIGR02532">
    <property type="entry name" value="IV_pilin_GFxxxE"/>
    <property type="match status" value="1"/>
</dbReference>
<evidence type="ECO:0000313" key="4">
    <source>
        <dbReference type="Proteomes" id="UP000464675"/>
    </source>
</evidence>
<dbReference type="RefSeq" id="WP_161857601.1">
    <property type="nucleotide sequence ID" value="NZ_CP047491.1"/>
</dbReference>
<dbReference type="Gene3D" id="3.30.700.10">
    <property type="entry name" value="Glycoprotein, Type 4 Pilin"/>
    <property type="match status" value="1"/>
</dbReference>
<evidence type="ECO:0000313" key="2">
    <source>
        <dbReference type="EMBL" id="MBB5210918.1"/>
    </source>
</evidence>
<dbReference type="Pfam" id="PF07963">
    <property type="entry name" value="N_methyl"/>
    <property type="match status" value="1"/>
</dbReference>
<dbReference type="OrthoDB" id="5296638at2"/>
<dbReference type="InterPro" id="IPR045584">
    <property type="entry name" value="Pilin-like"/>
</dbReference>
<dbReference type="AlphaFoldDB" id="A0A6P1T9J9"/>
<dbReference type="InterPro" id="IPR031982">
    <property type="entry name" value="PilE-like"/>
</dbReference>
<organism evidence="2 5">
    <name type="scientific">Microbulbifer hydrolyticus</name>
    <dbReference type="NCBI Taxonomy" id="48074"/>
    <lineage>
        <taxon>Bacteria</taxon>
        <taxon>Pseudomonadati</taxon>
        <taxon>Pseudomonadota</taxon>
        <taxon>Gammaproteobacteria</taxon>
        <taxon>Cellvibrionales</taxon>
        <taxon>Microbulbiferaceae</taxon>
        <taxon>Microbulbifer</taxon>
    </lineage>
</organism>
<reference evidence="3 4" key="1">
    <citation type="submission" date="2020-01" db="EMBL/GenBank/DDBJ databases">
        <title>The possibility of degradation of plastic by Microbulbifer hydrolyticus IRE-31.</title>
        <authorList>
            <person name="Liu L."/>
        </authorList>
    </citation>
    <scope>NUCLEOTIDE SEQUENCE [LARGE SCALE GENOMIC DNA]</scope>
    <source>
        <strain evidence="3 4">IRE-31</strain>
    </source>
</reference>
<dbReference type="EMBL" id="JACHHR010000002">
    <property type="protein sequence ID" value="MBB5210918.1"/>
    <property type="molecule type" value="Genomic_DNA"/>
</dbReference>
<gene>
    <name evidence="3" type="ORF">GTQ55_04160</name>
    <name evidence="2" type="ORF">HNQ53_001136</name>
</gene>
<keyword evidence="4" id="KW-1185">Reference proteome</keyword>
<dbReference type="SUPFAM" id="SSF54523">
    <property type="entry name" value="Pili subunits"/>
    <property type="match status" value="1"/>
</dbReference>
<sequence length="138" mass="14624">MKSQKGFTLIELMIVVAIIGIIAGIAYPSYMESVRKSNRADAKASLNDVAQRLQRCFTTYNAYNSANCAVAESLKNSATLDSGERLYTISATLAATTFTLKAEPVTGKSQAADTKCGSLTLTNTGVRNASGALGVECW</sequence>
<proteinExistence type="predicted"/>
<dbReference type="PANTHER" id="PTHR30093">
    <property type="entry name" value="GENERAL SECRETION PATHWAY PROTEIN G"/>
    <property type="match status" value="1"/>
</dbReference>
<keyword evidence="1" id="KW-0472">Membrane</keyword>
<accession>A0A6P1T9J9</accession>